<reference evidence="1 2" key="1">
    <citation type="journal article" date="2018" name="Syst. Appl. Microbiol.">
        <title>Abditibacterium utsteinense sp. nov., the first cultivated member of candidate phylum FBP, isolated from ice-free Antarctic soil samples.</title>
        <authorList>
            <person name="Tahon G."/>
            <person name="Tytgat B."/>
            <person name="Lebbe L."/>
            <person name="Carlier A."/>
            <person name="Willems A."/>
        </authorList>
    </citation>
    <scope>NUCLEOTIDE SEQUENCE [LARGE SCALE GENOMIC DNA]</scope>
    <source>
        <strain evidence="1 2">LMG 29911</strain>
    </source>
</reference>
<organism evidence="1 2">
    <name type="scientific">Abditibacterium utsteinense</name>
    <dbReference type="NCBI Taxonomy" id="1960156"/>
    <lineage>
        <taxon>Bacteria</taxon>
        <taxon>Pseudomonadati</taxon>
        <taxon>Abditibacteriota</taxon>
        <taxon>Abditibacteriia</taxon>
        <taxon>Abditibacteriales</taxon>
        <taxon>Abditibacteriaceae</taxon>
        <taxon>Abditibacterium</taxon>
    </lineage>
</organism>
<protein>
    <submittedName>
        <fullName evidence="1">Uncharacterized protein</fullName>
    </submittedName>
</protein>
<accession>A0A2S8SRQ9</accession>
<evidence type="ECO:0000313" key="2">
    <source>
        <dbReference type="Proteomes" id="UP000237684"/>
    </source>
</evidence>
<name>A0A2S8SRQ9_9BACT</name>
<dbReference type="Proteomes" id="UP000237684">
    <property type="component" value="Unassembled WGS sequence"/>
</dbReference>
<evidence type="ECO:0000313" key="1">
    <source>
        <dbReference type="EMBL" id="PQV63502.1"/>
    </source>
</evidence>
<sequence>MPVKSPSNLEISVTFSASELAQLEAFSALHGVSIAEFVHRAALLAAQITQKPQSQTSDNSWMTETLAQSSVEEMFAIEASPEKVKKASNSTAASPLKTQAIFSTQNELSSEARGEISTKNRGTTGVASTLARGSGPVWNIRQALGKERVYGLGWTREQLAFVLKMSVVGVRKMEHVGKAPSKSLEARRSLLTLARALEKPTVEIAAFIASEASHLAELQ</sequence>
<dbReference type="InParanoid" id="A0A2S8SRQ9"/>
<dbReference type="EMBL" id="NIGF01000011">
    <property type="protein sequence ID" value="PQV63502.1"/>
    <property type="molecule type" value="Genomic_DNA"/>
</dbReference>
<dbReference type="AlphaFoldDB" id="A0A2S8SRQ9"/>
<proteinExistence type="predicted"/>
<gene>
    <name evidence="1" type="ORF">B1R32_11163</name>
</gene>
<comment type="caution">
    <text evidence="1">The sequence shown here is derived from an EMBL/GenBank/DDBJ whole genome shotgun (WGS) entry which is preliminary data.</text>
</comment>
<keyword evidence="2" id="KW-1185">Reference proteome</keyword>
<dbReference type="RefSeq" id="WP_106380385.1">
    <property type="nucleotide sequence ID" value="NZ_NIGF01000011.1"/>
</dbReference>